<evidence type="ECO:0000313" key="3">
    <source>
        <dbReference type="Proteomes" id="UP000175706"/>
    </source>
</evidence>
<evidence type="ECO:0000256" key="1">
    <source>
        <dbReference type="SAM" id="Coils"/>
    </source>
</evidence>
<comment type="caution">
    <text evidence="2">The sequence shown here is derived from an EMBL/GenBank/DDBJ whole genome shotgun (WGS) entry which is preliminary data.</text>
</comment>
<dbReference type="Gene3D" id="1.20.140.70">
    <property type="entry name" value="Oligopeptidase f, N-terminal domain"/>
    <property type="match status" value="1"/>
</dbReference>
<proteinExistence type="predicted"/>
<protein>
    <submittedName>
        <fullName evidence="2">Oligoendopeptidase F</fullName>
    </submittedName>
</protein>
<dbReference type="SUPFAM" id="SSF55486">
    <property type="entry name" value="Metalloproteases ('zincins'), catalytic domain"/>
    <property type="match status" value="1"/>
</dbReference>
<dbReference type="RefSeq" id="WP_070145792.1">
    <property type="nucleotide sequence ID" value="NZ_LXLT01000029.1"/>
</dbReference>
<dbReference type="Proteomes" id="UP000175706">
    <property type="component" value="Unassembled WGS sequence"/>
</dbReference>
<sequence>MSLTWNLKDIYINEKEWKQELQNFQDNIEEIKFEQIIEQNDLTLLYKVLEDIEEGYRRLNKIYNYALLQYDTNINNDHSNKVMVAAEDLYSYYDNYLHKFHEWLENNKELIYSRSKVDGKLKKYLHTLEDFENKTNVVEMESALSIEMMYKELLYADNEITRFNHNDKQIVVRNENHLTLLESQELDIRKGTYMAVLEELEKKKDFSAFLLNAHNKIQNIKARENGEVNSFDYHLKNKIGYQNFNFYSNAINENLNLFHKIIELKKKNMQVDKISYYDMYPLIGEFNEKIDIAEAKHIIFEALSPLGQDYLDLVQKVFDENWIDWSPYSGKRTGGYSLNVYDAHPYILINWQSSIDSLYTLIHEIGGAIASYISSKNQSFIYSEQSILITEISSMVNEGLLSRHLLDKYSDSEIKLSILHKYVDKIRENFFQTFQLVEFEKALALASLKERLTAELISNIYVDTISKYYDSEHFEDIELNKFNWVRIPHLYKNFYNLDYVVAVGISEYIVEKIYEDDEFKYKYIKLFSNGCSKNDMEILKGIGININSDSHVNSIIKILNKLLTQLEG</sequence>
<dbReference type="EMBL" id="LXLT01000029">
    <property type="protein sequence ID" value="OFD79253.1"/>
    <property type="molecule type" value="Genomic_DNA"/>
</dbReference>
<keyword evidence="1" id="KW-0175">Coiled coil</keyword>
<accession>A0A1E8B7J1</accession>
<dbReference type="InterPro" id="IPR042088">
    <property type="entry name" value="OligoPept_F_C"/>
</dbReference>
<dbReference type="Gene3D" id="1.10.1370.20">
    <property type="entry name" value="Oligoendopeptidase f, C-terminal domain"/>
    <property type="match status" value="1"/>
</dbReference>
<evidence type="ECO:0000313" key="2">
    <source>
        <dbReference type="EMBL" id="OFD79253.1"/>
    </source>
</evidence>
<organism evidence="2 3">
    <name type="scientific">Bacillus mycoides</name>
    <dbReference type="NCBI Taxonomy" id="1405"/>
    <lineage>
        <taxon>Bacteria</taxon>
        <taxon>Bacillati</taxon>
        <taxon>Bacillota</taxon>
        <taxon>Bacilli</taxon>
        <taxon>Bacillales</taxon>
        <taxon>Bacillaceae</taxon>
        <taxon>Bacillus</taxon>
        <taxon>Bacillus cereus group</taxon>
    </lineage>
</organism>
<reference evidence="2 3" key="1">
    <citation type="submission" date="2016-05" db="EMBL/GenBank/DDBJ databases">
        <title>Bacillus thuringiensis and Bacillus weihenstephanensis as novel biocontrol agents of wilt causing Verticillium species.</title>
        <authorList>
            <person name="Hollensteiner J."/>
            <person name="Wemheuer F."/>
            <person name="Harting R."/>
            <person name="Kolarzyk A."/>
            <person name="Diaz-Valerio S."/>
            <person name="Poehlein A."/>
            <person name="Brzuszkiewicz E."/>
            <person name="Nesemann K."/>
            <person name="Braus-Stromeyer S."/>
            <person name="Braus G."/>
            <person name="Daniel R."/>
            <person name="Liesegang H."/>
        </authorList>
    </citation>
    <scope>NUCLEOTIDE SEQUENCE [LARGE SCALE GENOMIC DNA]</scope>
    <source>
        <strain evidence="2 3">GOE8</strain>
    </source>
</reference>
<name>A0A1E8B7J1_BACMY</name>
<dbReference type="AlphaFoldDB" id="A0A1E8B7J1"/>
<gene>
    <name evidence="2" type="ORF">BWGOE8_25110</name>
</gene>
<feature type="coiled-coil region" evidence="1">
    <location>
        <begin position="7"/>
        <end position="34"/>
    </location>
</feature>